<keyword evidence="4" id="KW-0804">Transcription</keyword>
<dbReference type="FunFam" id="1.10.10.10:FF:000001">
    <property type="entry name" value="LysR family transcriptional regulator"/>
    <property type="match status" value="1"/>
</dbReference>
<dbReference type="GO" id="GO:0003677">
    <property type="term" value="F:DNA binding"/>
    <property type="evidence" value="ECO:0007669"/>
    <property type="project" value="UniProtKB-KW"/>
</dbReference>
<evidence type="ECO:0000313" key="7">
    <source>
        <dbReference type="Proteomes" id="UP000319979"/>
    </source>
</evidence>
<keyword evidence="3" id="KW-0238">DNA-binding</keyword>
<dbReference type="InterPro" id="IPR005119">
    <property type="entry name" value="LysR_subst-bd"/>
</dbReference>
<dbReference type="PANTHER" id="PTHR30419">
    <property type="entry name" value="HTH-TYPE TRANSCRIPTIONAL REGULATOR YBHD"/>
    <property type="match status" value="1"/>
</dbReference>
<accession>A0A0E4CD71</accession>
<dbReference type="EMBL" id="VIOS01000013">
    <property type="protein sequence ID" value="TQP16570.1"/>
    <property type="molecule type" value="Genomic_DNA"/>
</dbReference>
<dbReference type="CDD" id="cd08438">
    <property type="entry name" value="PBP2_CidR"/>
    <property type="match status" value="1"/>
</dbReference>
<dbReference type="InterPro" id="IPR036390">
    <property type="entry name" value="WH_DNA-bd_sf"/>
</dbReference>
<dbReference type="GO" id="GO:0003700">
    <property type="term" value="F:DNA-binding transcription factor activity"/>
    <property type="evidence" value="ECO:0007669"/>
    <property type="project" value="InterPro"/>
</dbReference>
<dbReference type="Pfam" id="PF03466">
    <property type="entry name" value="LysR_substrate"/>
    <property type="match status" value="1"/>
</dbReference>
<dbReference type="Pfam" id="PF00126">
    <property type="entry name" value="HTH_1"/>
    <property type="match status" value="1"/>
</dbReference>
<sequence length="292" mass="33725">MDIRALRYFVELVNQQSFTKASERLFVTQPTISKMIRNLEQELEQPLLHREGRRFWLTEAGEIVYQRAQQILTQMQQLEAELTDLNQLQRGHLRLGIPPMVGHVYARLFRQYRQTYPNVELTVVEYGGRKIEQAILDGDIDVAVTMLSPNQHPDLNTVALDHYPIFAVVPDIPRWRALTTLTWAQISQEPFYLFTHEFTLSDHIHTCCQAAGYTPQVAARSSQWDFLVALVKSGVGVCFLPAPLCQRIQGDGVLIYPIAPAIDWRLGVVWHRERYVSKTAEAWIALCRRQNR</sequence>
<dbReference type="PANTHER" id="PTHR30419:SF8">
    <property type="entry name" value="NITROGEN ASSIMILATION TRANSCRIPTIONAL ACTIVATOR-RELATED"/>
    <property type="match status" value="1"/>
</dbReference>
<reference evidence="6 7" key="1">
    <citation type="submission" date="2019-07" db="EMBL/GenBank/DDBJ databases">
        <title>Phenotypic and genotypic antimicrobial resistance traits of Vibrio cholerae non-O1/non-O139 isolated from a large Austrian lake frequently associated with cases of infection.</title>
        <authorList>
            <person name="Lepuschitz S."/>
            <person name="Baron S."/>
            <person name="Larvor E."/>
            <person name="Granier S."/>
            <person name="Pretzer C."/>
            <person name="Mach R.L."/>
            <person name="Farnleitner A.H."/>
            <person name="Ruppitsch W."/>
            <person name="Pleininger S."/>
            <person name="Indra A."/>
            <person name="Kirschner A.K.T."/>
        </authorList>
    </citation>
    <scope>NUCLEOTIDE SEQUENCE [LARGE SCALE GENOMIC DNA]</scope>
    <source>
        <strain evidence="6 7">A12JL36W90</strain>
    </source>
</reference>
<organism evidence="6 7">
    <name type="scientific">Vibrio cholerae</name>
    <dbReference type="NCBI Taxonomy" id="666"/>
    <lineage>
        <taxon>Bacteria</taxon>
        <taxon>Pseudomonadati</taxon>
        <taxon>Pseudomonadota</taxon>
        <taxon>Gammaproteobacteria</taxon>
        <taxon>Vibrionales</taxon>
        <taxon>Vibrionaceae</taxon>
        <taxon>Vibrio</taxon>
    </lineage>
</organism>
<dbReference type="Gene3D" id="1.10.10.10">
    <property type="entry name" value="Winged helix-like DNA-binding domain superfamily/Winged helix DNA-binding domain"/>
    <property type="match status" value="1"/>
</dbReference>
<dbReference type="InterPro" id="IPR000847">
    <property type="entry name" value="LysR_HTH_N"/>
</dbReference>
<comment type="similarity">
    <text evidence="1">Belongs to the LysR transcriptional regulatory family.</text>
</comment>
<dbReference type="SUPFAM" id="SSF46785">
    <property type="entry name" value="Winged helix' DNA-binding domain"/>
    <property type="match status" value="1"/>
</dbReference>
<evidence type="ECO:0000259" key="5">
    <source>
        <dbReference type="PROSITE" id="PS50931"/>
    </source>
</evidence>
<evidence type="ECO:0000313" key="6">
    <source>
        <dbReference type="EMBL" id="TQP16570.1"/>
    </source>
</evidence>
<dbReference type="PRINTS" id="PR00039">
    <property type="entry name" value="HTHLYSR"/>
</dbReference>
<protein>
    <submittedName>
        <fullName evidence="6">LysR family transcriptional regulator</fullName>
    </submittedName>
</protein>
<dbReference type="PROSITE" id="PS50931">
    <property type="entry name" value="HTH_LYSR"/>
    <property type="match status" value="1"/>
</dbReference>
<dbReference type="GO" id="GO:0005829">
    <property type="term" value="C:cytosol"/>
    <property type="evidence" value="ECO:0007669"/>
    <property type="project" value="TreeGrafter"/>
</dbReference>
<name>A0A0E4CD71_VIBCL</name>
<dbReference type="AlphaFoldDB" id="A0A0E4CD71"/>
<dbReference type="InterPro" id="IPR036388">
    <property type="entry name" value="WH-like_DNA-bd_sf"/>
</dbReference>
<dbReference type="Proteomes" id="UP000319979">
    <property type="component" value="Unassembled WGS sequence"/>
</dbReference>
<evidence type="ECO:0000256" key="3">
    <source>
        <dbReference type="ARBA" id="ARBA00023125"/>
    </source>
</evidence>
<gene>
    <name evidence="6" type="ORF">FLM02_03810</name>
</gene>
<evidence type="ECO:0000256" key="4">
    <source>
        <dbReference type="ARBA" id="ARBA00023163"/>
    </source>
</evidence>
<dbReference type="RefSeq" id="WP_000354575.1">
    <property type="nucleotide sequence ID" value="NZ_CGHE01000067.1"/>
</dbReference>
<proteinExistence type="inferred from homology"/>
<evidence type="ECO:0000256" key="1">
    <source>
        <dbReference type="ARBA" id="ARBA00009437"/>
    </source>
</evidence>
<dbReference type="Gene3D" id="3.40.190.290">
    <property type="match status" value="1"/>
</dbReference>
<feature type="domain" description="HTH lysR-type" evidence="5">
    <location>
        <begin position="1"/>
        <end position="58"/>
    </location>
</feature>
<dbReference type="SUPFAM" id="SSF53850">
    <property type="entry name" value="Periplasmic binding protein-like II"/>
    <property type="match status" value="1"/>
</dbReference>
<comment type="caution">
    <text evidence="6">The sequence shown here is derived from an EMBL/GenBank/DDBJ whole genome shotgun (WGS) entry which is preliminary data.</text>
</comment>
<evidence type="ECO:0000256" key="2">
    <source>
        <dbReference type="ARBA" id="ARBA00023015"/>
    </source>
</evidence>
<dbReference type="InterPro" id="IPR050950">
    <property type="entry name" value="HTH-type_LysR_regulators"/>
</dbReference>
<keyword evidence="2" id="KW-0805">Transcription regulation</keyword>